<dbReference type="PANTHER" id="PTHR21234:SF43">
    <property type="entry name" value="OS06G0112100 PROTEIN"/>
    <property type="match status" value="1"/>
</dbReference>
<accession>A0A2G5ESI9</accession>
<dbReference type="Proteomes" id="UP000230069">
    <property type="component" value="Unassembled WGS sequence"/>
</dbReference>
<evidence type="ECO:0000256" key="1">
    <source>
        <dbReference type="SAM" id="Phobius"/>
    </source>
</evidence>
<protein>
    <recommendedName>
        <fullName evidence="2">Nucleoside phosphorylase domain-containing protein</fullName>
    </recommendedName>
</protein>
<dbReference type="AlphaFoldDB" id="A0A2G5ESI9"/>
<dbReference type="FunCoup" id="A0A2G5ESI9">
    <property type="interactions" value="378"/>
</dbReference>
<dbReference type="PANTHER" id="PTHR21234">
    <property type="entry name" value="PURINE NUCLEOSIDE PHOSPHORYLASE"/>
    <property type="match status" value="1"/>
</dbReference>
<dbReference type="InterPro" id="IPR000845">
    <property type="entry name" value="Nucleoside_phosphorylase_d"/>
</dbReference>
<dbReference type="InParanoid" id="A0A2G5ESI9"/>
<dbReference type="EMBL" id="KZ305022">
    <property type="protein sequence ID" value="PIA58716.1"/>
    <property type="molecule type" value="Genomic_DNA"/>
</dbReference>
<dbReference type="Pfam" id="PF01048">
    <property type="entry name" value="PNP_UDP_1"/>
    <property type="match status" value="1"/>
</dbReference>
<keyword evidence="4" id="KW-1185">Reference proteome</keyword>
<organism evidence="3 4">
    <name type="scientific">Aquilegia coerulea</name>
    <name type="common">Rocky mountain columbine</name>
    <dbReference type="NCBI Taxonomy" id="218851"/>
    <lineage>
        <taxon>Eukaryota</taxon>
        <taxon>Viridiplantae</taxon>
        <taxon>Streptophyta</taxon>
        <taxon>Embryophyta</taxon>
        <taxon>Tracheophyta</taxon>
        <taxon>Spermatophyta</taxon>
        <taxon>Magnoliopsida</taxon>
        <taxon>Ranunculales</taxon>
        <taxon>Ranunculaceae</taxon>
        <taxon>Thalictroideae</taxon>
        <taxon>Aquilegia</taxon>
    </lineage>
</organism>
<feature type="domain" description="Nucleoside phosphorylase" evidence="2">
    <location>
        <begin position="53"/>
        <end position="329"/>
    </location>
</feature>
<gene>
    <name evidence="3" type="ORF">AQUCO_00500569v1</name>
</gene>
<reference evidence="3 4" key="1">
    <citation type="submission" date="2017-09" db="EMBL/GenBank/DDBJ databases">
        <title>WGS assembly of Aquilegia coerulea Goldsmith.</title>
        <authorList>
            <person name="Hodges S."/>
            <person name="Kramer E."/>
            <person name="Nordborg M."/>
            <person name="Tomkins J."/>
            <person name="Borevitz J."/>
            <person name="Derieg N."/>
            <person name="Yan J."/>
            <person name="Mihaltcheva S."/>
            <person name="Hayes R.D."/>
            <person name="Rokhsar D."/>
        </authorList>
    </citation>
    <scope>NUCLEOTIDE SEQUENCE [LARGE SCALE GENOMIC DNA]</scope>
    <source>
        <strain evidence="4">cv. Goldsmith</strain>
    </source>
</reference>
<dbReference type="GO" id="GO:0009116">
    <property type="term" value="P:nucleoside metabolic process"/>
    <property type="evidence" value="ECO:0007669"/>
    <property type="project" value="InterPro"/>
</dbReference>
<dbReference type="OrthoDB" id="1916878at2759"/>
<evidence type="ECO:0000313" key="3">
    <source>
        <dbReference type="EMBL" id="PIA58716.1"/>
    </source>
</evidence>
<dbReference type="SUPFAM" id="SSF53167">
    <property type="entry name" value="Purine and uridine phosphorylases"/>
    <property type="match status" value="1"/>
</dbReference>
<dbReference type="GO" id="GO:0003824">
    <property type="term" value="F:catalytic activity"/>
    <property type="evidence" value="ECO:0007669"/>
    <property type="project" value="InterPro"/>
</dbReference>
<proteinExistence type="predicted"/>
<dbReference type="STRING" id="218851.A0A2G5ESI9"/>
<evidence type="ECO:0000259" key="2">
    <source>
        <dbReference type="Pfam" id="PF01048"/>
    </source>
</evidence>
<keyword evidence="1" id="KW-1133">Transmembrane helix</keyword>
<dbReference type="Gene3D" id="3.40.50.1580">
    <property type="entry name" value="Nucleoside phosphorylase domain"/>
    <property type="match status" value="1"/>
</dbReference>
<dbReference type="InterPro" id="IPR035994">
    <property type="entry name" value="Nucleoside_phosphorylase_sf"/>
</dbReference>
<keyword evidence="1" id="KW-0472">Membrane</keyword>
<sequence>MVLRLWWINLKVPLISLFILLECSILTATALLRLNHTLREVIDRVNEKGGPYIGLVMAYSAEAHELQSSGIFIPNSINPWVDLSGRRFNVGSIREVNVIYVMSGQRRLNAGITVQILLDVFDIRGIVHYGTAGSANDSLSFGDVSIPKYVAFTGSWNWKKFNSQKTHLDELIFGEYDLPQKGGNLLRGLEFKTEEFYSVGEPMKQVFWLEMDPLWFNVAARLQDFKLQQCVNATYCLPEMPKVVYGLKGSTADIFVDNAAYRKFLFKKFQVSTVDEESAAILMTAMSSNVPCIVIRGVSDLAGGEEGKSSTSLSSLAAKNALSVAVQYIELMGPHF</sequence>
<keyword evidence="1" id="KW-0812">Transmembrane</keyword>
<evidence type="ECO:0000313" key="4">
    <source>
        <dbReference type="Proteomes" id="UP000230069"/>
    </source>
</evidence>
<feature type="transmembrane region" description="Helical" evidence="1">
    <location>
        <begin position="12"/>
        <end position="34"/>
    </location>
</feature>
<name>A0A2G5ESI9_AQUCA</name>
<dbReference type="CDD" id="cd09008">
    <property type="entry name" value="MTAN"/>
    <property type="match status" value="1"/>
</dbReference>